<keyword evidence="1" id="KW-0812">Transmembrane</keyword>
<accession>A0A367YSV7</accession>
<organism evidence="2 3">
    <name type="scientific">Desertihabitans brevis</name>
    <dbReference type="NCBI Taxonomy" id="2268447"/>
    <lineage>
        <taxon>Bacteria</taxon>
        <taxon>Bacillati</taxon>
        <taxon>Actinomycetota</taxon>
        <taxon>Actinomycetes</taxon>
        <taxon>Propionibacteriales</taxon>
        <taxon>Propionibacteriaceae</taxon>
        <taxon>Desertihabitans</taxon>
    </lineage>
</organism>
<evidence type="ECO:0000313" key="2">
    <source>
        <dbReference type="EMBL" id="RCK68975.1"/>
    </source>
</evidence>
<proteinExistence type="predicted"/>
<gene>
    <name evidence="2" type="ORF">DT076_13790</name>
</gene>
<evidence type="ECO:0000313" key="3">
    <source>
        <dbReference type="Proteomes" id="UP000252770"/>
    </source>
</evidence>
<sequence>MNLTYPLLELRRTLRIWSSTVFSVALPMLFFLVFGAMVPWGSVRLAHGDVAAQTMISLATYGAITAAAGMAGSAALEQHQGWGRQLALTPMTRGGFVRVKVFVALVVAALPVAGVCGLGALTGAGAEPRVWLLSPVLILLGSVEFACYGVAVGKLFRSEAAVGAASGLLVVLAFLGGAFVPLTGWLLDLARFTPVYGVMALARYPLTDGATPTLSGELVQDPLWLPVVNVGAWTLVLGALAVLAARRGTRRA</sequence>
<keyword evidence="1" id="KW-1133">Transmembrane helix</keyword>
<name>A0A367YSV7_9ACTN</name>
<feature type="transmembrane region" description="Helical" evidence="1">
    <location>
        <begin position="163"/>
        <end position="187"/>
    </location>
</feature>
<dbReference type="RefSeq" id="WP_114127261.1">
    <property type="nucleotide sequence ID" value="NZ_QOUI01000008.1"/>
</dbReference>
<dbReference type="Proteomes" id="UP000252770">
    <property type="component" value="Unassembled WGS sequence"/>
</dbReference>
<dbReference type="EMBL" id="QOUI01000008">
    <property type="protein sequence ID" value="RCK68975.1"/>
    <property type="molecule type" value="Genomic_DNA"/>
</dbReference>
<feature type="transmembrane region" description="Helical" evidence="1">
    <location>
        <begin position="21"/>
        <end position="43"/>
    </location>
</feature>
<protein>
    <submittedName>
        <fullName evidence="2">ABC transporter permease</fullName>
    </submittedName>
</protein>
<reference evidence="2 3" key="1">
    <citation type="submission" date="2018-07" db="EMBL/GenBank/DDBJ databases">
        <title>Desertimonas flava gen. nov. sp. nov.</title>
        <authorList>
            <person name="Liu S."/>
        </authorList>
    </citation>
    <scope>NUCLEOTIDE SEQUENCE [LARGE SCALE GENOMIC DNA]</scope>
    <source>
        <strain evidence="2 3">16Sb5-5</strain>
    </source>
</reference>
<comment type="caution">
    <text evidence="2">The sequence shown here is derived from an EMBL/GenBank/DDBJ whole genome shotgun (WGS) entry which is preliminary data.</text>
</comment>
<feature type="transmembrane region" description="Helical" evidence="1">
    <location>
        <begin position="223"/>
        <end position="245"/>
    </location>
</feature>
<keyword evidence="1" id="KW-0472">Membrane</keyword>
<feature type="transmembrane region" description="Helical" evidence="1">
    <location>
        <begin position="130"/>
        <end position="151"/>
    </location>
</feature>
<evidence type="ECO:0000256" key="1">
    <source>
        <dbReference type="SAM" id="Phobius"/>
    </source>
</evidence>
<dbReference type="AlphaFoldDB" id="A0A367YSV7"/>
<feature type="transmembrane region" description="Helical" evidence="1">
    <location>
        <begin position="97"/>
        <end position="124"/>
    </location>
</feature>
<keyword evidence="3" id="KW-1185">Reference proteome</keyword>
<feature type="transmembrane region" description="Helical" evidence="1">
    <location>
        <begin position="55"/>
        <end position="76"/>
    </location>
</feature>